<name>A0A2K6Q8Q2_RHIRO</name>
<evidence type="ECO:0000313" key="2">
    <source>
        <dbReference type="Ensembl" id="ENSRROP00000025157.1"/>
    </source>
</evidence>
<evidence type="ECO:0000313" key="3">
    <source>
        <dbReference type="Proteomes" id="UP000233200"/>
    </source>
</evidence>
<dbReference type="OMA" id="PFLCEPL"/>
<sequence>VKWERVYDVCCASRHGGQSHATSGSDVLPLPAPALAQPAQPSRLDACAKARGSQRAAGWPRAGVKAGPRRGTGRQPQQFTDTWLFLPEQPAATWTGNVLIPSLGPGSALPFLCEPLLSLCWYLGPKMGIPWAWDPKPGRLSSPDVTKPQWRGLCFRPGVADILSPLRGPTTANLPSLSPGLDPSGELSRPRAGREALALSGLGACQAPCDRSEAQMLSMAARLPAR</sequence>
<dbReference type="AlphaFoldDB" id="A0A2K6Q8Q2"/>
<keyword evidence="3" id="KW-1185">Reference proteome</keyword>
<organism evidence="2 3">
    <name type="scientific">Rhinopithecus roxellana</name>
    <name type="common">Golden snub-nosed monkey</name>
    <name type="synonym">Pygathrix roxellana</name>
    <dbReference type="NCBI Taxonomy" id="61622"/>
    <lineage>
        <taxon>Eukaryota</taxon>
        <taxon>Metazoa</taxon>
        <taxon>Chordata</taxon>
        <taxon>Craniata</taxon>
        <taxon>Vertebrata</taxon>
        <taxon>Euteleostomi</taxon>
        <taxon>Mammalia</taxon>
        <taxon>Eutheria</taxon>
        <taxon>Euarchontoglires</taxon>
        <taxon>Primates</taxon>
        <taxon>Haplorrhini</taxon>
        <taxon>Catarrhini</taxon>
        <taxon>Cercopithecidae</taxon>
        <taxon>Colobinae</taxon>
        <taxon>Rhinopithecus</taxon>
    </lineage>
</organism>
<dbReference type="GeneTree" id="ENSGT00910000147151"/>
<reference evidence="2" key="1">
    <citation type="submission" date="2025-08" db="UniProtKB">
        <authorList>
            <consortium name="Ensembl"/>
        </authorList>
    </citation>
    <scope>IDENTIFICATION</scope>
</reference>
<reference evidence="2" key="2">
    <citation type="submission" date="2025-09" db="UniProtKB">
        <authorList>
            <consortium name="Ensembl"/>
        </authorList>
    </citation>
    <scope>IDENTIFICATION</scope>
</reference>
<evidence type="ECO:0000256" key="1">
    <source>
        <dbReference type="SAM" id="MobiDB-lite"/>
    </source>
</evidence>
<feature type="region of interest" description="Disordered" evidence="1">
    <location>
        <begin position="52"/>
        <end position="76"/>
    </location>
</feature>
<protein>
    <submittedName>
        <fullName evidence="2">Uncharacterized protein</fullName>
    </submittedName>
</protein>
<feature type="region of interest" description="Disordered" evidence="1">
    <location>
        <begin position="173"/>
        <end position="192"/>
    </location>
</feature>
<proteinExistence type="predicted"/>
<dbReference type="Ensembl" id="ENSRROT00000049372.1">
    <property type="protein sequence ID" value="ENSRROP00000025157.1"/>
    <property type="gene ID" value="ENSRROG00000036338.1"/>
</dbReference>
<accession>A0A2K6Q8Q2</accession>
<dbReference type="Proteomes" id="UP000233200">
    <property type="component" value="Unplaced"/>
</dbReference>